<keyword evidence="1" id="KW-0812">Transmembrane</keyword>
<reference evidence="2 3" key="1">
    <citation type="submission" date="2018-04" db="EMBL/GenBank/DDBJ databases">
        <authorList>
            <person name="Vogel A."/>
        </authorList>
    </citation>
    <scope>NUCLEOTIDE SEQUENCE [LARGE SCALE GENOMIC DNA]</scope>
</reference>
<keyword evidence="3" id="KW-1185">Reference proteome</keyword>
<dbReference type="Proteomes" id="UP000595140">
    <property type="component" value="Unassembled WGS sequence"/>
</dbReference>
<feature type="transmembrane region" description="Helical" evidence="1">
    <location>
        <begin position="27"/>
        <end position="47"/>
    </location>
</feature>
<proteinExistence type="predicted"/>
<dbReference type="EMBL" id="OOIL02000558">
    <property type="protein sequence ID" value="VFQ66420.1"/>
    <property type="molecule type" value="Genomic_DNA"/>
</dbReference>
<evidence type="ECO:0000313" key="3">
    <source>
        <dbReference type="Proteomes" id="UP000595140"/>
    </source>
</evidence>
<gene>
    <name evidence="2" type="ORF">CCAM_LOCUS8196</name>
</gene>
<organism evidence="2 3">
    <name type="scientific">Cuscuta campestris</name>
    <dbReference type="NCBI Taxonomy" id="132261"/>
    <lineage>
        <taxon>Eukaryota</taxon>
        <taxon>Viridiplantae</taxon>
        <taxon>Streptophyta</taxon>
        <taxon>Embryophyta</taxon>
        <taxon>Tracheophyta</taxon>
        <taxon>Spermatophyta</taxon>
        <taxon>Magnoliopsida</taxon>
        <taxon>eudicotyledons</taxon>
        <taxon>Gunneridae</taxon>
        <taxon>Pentapetalae</taxon>
        <taxon>asterids</taxon>
        <taxon>lamiids</taxon>
        <taxon>Solanales</taxon>
        <taxon>Convolvulaceae</taxon>
        <taxon>Cuscuteae</taxon>
        <taxon>Cuscuta</taxon>
        <taxon>Cuscuta subgen. Grammica</taxon>
        <taxon>Cuscuta sect. Cleistogrammica</taxon>
    </lineage>
</organism>
<keyword evidence="1" id="KW-1133">Transmembrane helix</keyword>
<name>A0A484KM61_9ASTE</name>
<dbReference type="OrthoDB" id="1913265at2759"/>
<sequence>MKKIYSPLLEAFLGLYLGFEWIQTNNILAPIITHGIYSAVVLGHGLWKIDDHRRRLRQRIRQLKHEEGGGGNQ</sequence>
<accession>A0A484KM61</accession>
<evidence type="ECO:0000313" key="2">
    <source>
        <dbReference type="EMBL" id="VFQ66420.1"/>
    </source>
</evidence>
<dbReference type="AlphaFoldDB" id="A0A484KM61"/>
<dbReference type="PANTHER" id="PTHR36736:SF1">
    <property type="entry name" value="OS03G0100030 PROTEIN"/>
    <property type="match status" value="1"/>
</dbReference>
<evidence type="ECO:0000256" key="1">
    <source>
        <dbReference type="SAM" id="Phobius"/>
    </source>
</evidence>
<keyword evidence="1" id="KW-0472">Membrane</keyword>
<protein>
    <recommendedName>
        <fullName evidence="4">CPBP family intramembrane metalloprotease</fullName>
    </recommendedName>
</protein>
<dbReference type="PANTHER" id="PTHR36736">
    <property type="entry name" value="OS03G0100030 PROTEIN"/>
    <property type="match status" value="1"/>
</dbReference>
<evidence type="ECO:0008006" key="4">
    <source>
        <dbReference type="Google" id="ProtNLM"/>
    </source>
</evidence>